<evidence type="ECO:0000259" key="1">
    <source>
        <dbReference type="Pfam" id="PF20235"/>
    </source>
</evidence>
<dbReference type="PANTHER" id="PTHR33120">
    <property type="entry name" value="EXPRESSED PROTEIN-RELATED"/>
    <property type="match status" value="1"/>
</dbReference>
<sequence>MAGRWQRGGGSGIWCTWAGELLEVIYEHYEEALCALPLEDMPVLAPCLLDVGVCIGFTNPVTNIIANMLFFLLDTEEASEPALLEPEPNGAKKRKRKLKKLNTKALGEARVREEVLSKIIAGDGPSSPPEA</sequence>
<dbReference type="InterPro" id="IPR046527">
    <property type="entry name" value="PIR2-like_helical"/>
</dbReference>
<dbReference type="Pfam" id="PF20235">
    <property type="entry name" value="PIR2-like_helical"/>
    <property type="match status" value="1"/>
</dbReference>
<comment type="caution">
    <text evidence="2">The sequence shown here is derived from an EMBL/GenBank/DDBJ whole genome shotgun (WGS) entry which is preliminary data.</text>
</comment>
<evidence type="ECO:0000313" key="2">
    <source>
        <dbReference type="EMBL" id="CAD6270370.1"/>
    </source>
</evidence>
<proteinExistence type="predicted"/>
<gene>
    <name evidence="2" type="ORF">NCGR_LOCUS53662</name>
</gene>
<feature type="domain" description="PIR2-like helical" evidence="1">
    <location>
        <begin position="25"/>
        <end position="88"/>
    </location>
</feature>
<dbReference type="PANTHER" id="PTHR33120:SF16">
    <property type="entry name" value="PIR2-LIKE HELICAL DOMAIN-CONTAINING PROTEIN"/>
    <property type="match status" value="1"/>
</dbReference>
<name>A0A811RKR9_9POAL</name>
<dbReference type="OrthoDB" id="696041at2759"/>
<dbReference type="AlphaFoldDB" id="A0A811RKR9"/>
<reference evidence="2" key="1">
    <citation type="submission" date="2020-10" db="EMBL/GenBank/DDBJ databases">
        <authorList>
            <person name="Han B."/>
            <person name="Lu T."/>
            <person name="Zhao Q."/>
            <person name="Huang X."/>
            <person name="Zhao Y."/>
        </authorList>
    </citation>
    <scope>NUCLEOTIDE SEQUENCE</scope>
</reference>
<organism evidence="2 3">
    <name type="scientific">Miscanthus lutarioriparius</name>
    <dbReference type="NCBI Taxonomy" id="422564"/>
    <lineage>
        <taxon>Eukaryota</taxon>
        <taxon>Viridiplantae</taxon>
        <taxon>Streptophyta</taxon>
        <taxon>Embryophyta</taxon>
        <taxon>Tracheophyta</taxon>
        <taxon>Spermatophyta</taxon>
        <taxon>Magnoliopsida</taxon>
        <taxon>Liliopsida</taxon>
        <taxon>Poales</taxon>
        <taxon>Poaceae</taxon>
        <taxon>PACMAD clade</taxon>
        <taxon>Panicoideae</taxon>
        <taxon>Andropogonodae</taxon>
        <taxon>Andropogoneae</taxon>
        <taxon>Saccharinae</taxon>
        <taxon>Miscanthus</taxon>
    </lineage>
</organism>
<evidence type="ECO:0000313" key="3">
    <source>
        <dbReference type="Proteomes" id="UP000604825"/>
    </source>
</evidence>
<keyword evidence="3" id="KW-1185">Reference proteome</keyword>
<dbReference type="EMBL" id="CAJGYO010000015">
    <property type="protein sequence ID" value="CAD6270370.1"/>
    <property type="molecule type" value="Genomic_DNA"/>
</dbReference>
<protein>
    <recommendedName>
        <fullName evidence="1">PIR2-like helical domain-containing protein</fullName>
    </recommendedName>
</protein>
<accession>A0A811RKR9</accession>
<dbReference type="Proteomes" id="UP000604825">
    <property type="component" value="Unassembled WGS sequence"/>
</dbReference>